<dbReference type="GO" id="GO:0016887">
    <property type="term" value="F:ATP hydrolysis activity"/>
    <property type="evidence" value="ECO:0007669"/>
    <property type="project" value="InterPro"/>
</dbReference>
<keyword evidence="2" id="KW-1185">Reference proteome</keyword>
<dbReference type="KEGG" id="bsto:C0V70_03140"/>
<dbReference type="PANTHER" id="PTHR42855:SF2">
    <property type="entry name" value="DRUG RESISTANCE ABC TRANSPORTER,ATP-BINDING PROTEIN"/>
    <property type="match status" value="1"/>
</dbReference>
<dbReference type="InterPro" id="IPR017871">
    <property type="entry name" value="ABC_transporter-like_CS"/>
</dbReference>
<dbReference type="PANTHER" id="PTHR42855">
    <property type="entry name" value="ABC TRANSPORTER ATP-BINDING SUBUNIT"/>
    <property type="match status" value="1"/>
</dbReference>
<dbReference type="PROSITE" id="PS50893">
    <property type="entry name" value="ABC_TRANSPORTER_2"/>
    <property type="match status" value="2"/>
</dbReference>
<dbReference type="InterPro" id="IPR003593">
    <property type="entry name" value="AAA+_ATPase"/>
</dbReference>
<evidence type="ECO:0000313" key="2">
    <source>
        <dbReference type="Proteomes" id="UP000235584"/>
    </source>
</evidence>
<dbReference type="InterPro" id="IPR051309">
    <property type="entry name" value="ABCF_ATPase"/>
</dbReference>
<accession>A0A2K9NNP4</accession>
<dbReference type="GO" id="GO:0005524">
    <property type="term" value="F:ATP binding"/>
    <property type="evidence" value="ECO:0007669"/>
    <property type="project" value="InterPro"/>
</dbReference>
<dbReference type="CDD" id="cd03221">
    <property type="entry name" value="ABCF_EF-3"/>
    <property type="match status" value="2"/>
</dbReference>
<name>A0A2K9NNP4_BACTC</name>
<evidence type="ECO:0000313" key="1">
    <source>
        <dbReference type="EMBL" id="AUN97118.1"/>
    </source>
</evidence>
<dbReference type="AlphaFoldDB" id="A0A2K9NNP4"/>
<gene>
    <name evidence="1" type="ORF">C0V70_03140</name>
</gene>
<organism evidence="1 2">
    <name type="scientific">Bacteriovorax stolpii</name>
    <name type="common">Bdellovibrio stolpii</name>
    <dbReference type="NCBI Taxonomy" id="960"/>
    <lineage>
        <taxon>Bacteria</taxon>
        <taxon>Pseudomonadati</taxon>
        <taxon>Bdellovibrionota</taxon>
        <taxon>Bacteriovoracia</taxon>
        <taxon>Bacteriovoracales</taxon>
        <taxon>Bacteriovoracaceae</taxon>
        <taxon>Bacteriovorax</taxon>
    </lineage>
</organism>
<dbReference type="RefSeq" id="WP_102242413.1">
    <property type="nucleotide sequence ID" value="NZ_CP025704.1"/>
</dbReference>
<sequence>MSLLCSIKNIHLTFGTKTIFKNAQLSISTGDRIGLLGLNGKGKSTLFKILSGDVIPDHSTPPFEFNKARGDGDDSKRFTLFYVPQELPVNGHENVSIKDYFFVFYPELKTLYETHLDEFERLHGWDLIQDYESYLKYFGHENLDKKITDLSGGEQKKILLSLGLSSNANLILWDEPTNHLDIETIKLFEDELNSTSKAFMLITHDRYLLSKLTRRILHIQHGRIENFDGSYTDYLAFLERSEQAKMSLLNKLKNNLEREQAWMRQGVKARGTRSKKRVENFLDLKDRVSTIKSEAKKTLDLSLQKSNRQTKVLVSFTDLDFEYSKSKVLFEQISGEIHKGNKIGLLGQNGVGKTTLLKLVKGDLAPTGGKMKTADNLQIQYFSQKRDELDIDTTPYQLLGDGNDFVALPDGSKKHVISYFESFLFERDDINRPLKTFSGGEKSRLQLAFNLTKPGDILIFDEPTNDLDLETIQILEEKLAEFPGAVILISHDRAFLSTVTNKVWLIDEKKLQNFEGGYDQVSPYLDALEIEKELRESTKEAPSTPAPQPVAAPKVNNNKNKLRLETIYTDIEATESKVKIIEEKIAALDYTKLADPKNGELKILTDAQSVLEERLLALYQELEELEK</sequence>
<reference evidence="1 2" key="1">
    <citation type="submission" date="2018-01" db="EMBL/GenBank/DDBJ databases">
        <title>Complete genome sequence of Bacteriovorax stolpii DSM12778.</title>
        <authorList>
            <person name="Tang B."/>
            <person name="Chang J."/>
        </authorList>
    </citation>
    <scope>NUCLEOTIDE SEQUENCE [LARGE SCALE GENOMIC DNA]</scope>
    <source>
        <strain evidence="1 2">DSM 12778</strain>
    </source>
</reference>
<proteinExistence type="predicted"/>
<dbReference type="SMART" id="SM00382">
    <property type="entry name" value="AAA"/>
    <property type="match status" value="2"/>
</dbReference>
<dbReference type="Gene3D" id="3.40.50.300">
    <property type="entry name" value="P-loop containing nucleotide triphosphate hydrolases"/>
    <property type="match status" value="2"/>
</dbReference>
<dbReference type="Proteomes" id="UP000235584">
    <property type="component" value="Chromosome"/>
</dbReference>
<dbReference type="PROSITE" id="PS00211">
    <property type="entry name" value="ABC_TRANSPORTER_1"/>
    <property type="match status" value="1"/>
</dbReference>
<dbReference type="Pfam" id="PF00005">
    <property type="entry name" value="ABC_tran"/>
    <property type="match status" value="2"/>
</dbReference>
<protein>
    <submittedName>
        <fullName evidence="1">Uncharacterized protein</fullName>
    </submittedName>
</protein>
<dbReference type="EMBL" id="CP025704">
    <property type="protein sequence ID" value="AUN97118.1"/>
    <property type="molecule type" value="Genomic_DNA"/>
</dbReference>
<dbReference type="InterPro" id="IPR003439">
    <property type="entry name" value="ABC_transporter-like_ATP-bd"/>
</dbReference>
<dbReference type="InterPro" id="IPR027417">
    <property type="entry name" value="P-loop_NTPase"/>
</dbReference>
<dbReference type="SUPFAM" id="SSF52540">
    <property type="entry name" value="P-loop containing nucleoside triphosphate hydrolases"/>
    <property type="match status" value="2"/>
</dbReference>